<dbReference type="EMBL" id="NBSK02000002">
    <property type="protein sequence ID" value="KAJ0224026.1"/>
    <property type="molecule type" value="Genomic_DNA"/>
</dbReference>
<dbReference type="Proteomes" id="UP000235145">
    <property type="component" value="Unassembled WGS sequence"/>
</dbReference>
<proteinExistence type="predicted"/>
<dbReference type="AlphaFoldDB" id="A0A9R1WEW2"/>
<name>A0A9R1WEW2_LACSA</name>
<reference evidence="2 3" key="1">
    <citation type="journal article" date="2017" name="Nat. Commun.">
        <title>Genome assembly with in vitro proximity ligation data and whole-genome triplication in lettuce.</title>
        <authorList>
            <person name="Reyes-Chin-Wo S."/>
            <person name="Wang Z."/>
            <person name="Yang X."/>
            <person name="Kozik A."/>
            <person name="Arikit S."/>
            <person name="Song C."/>
            <person name="Xia L."/>
            <person name="Froenicke L."/>
            <person name="Lavelle D.O."/>
            <person name="Truco M.J."/>
            <person name="Xia R."/>
            <person name="Zhu S."/>
            <person name="Xu C."/>
            <person name="Xu H."/>
            <person name="Xu X."/>
            <person name="Cox K."/>
            <person name="Korf I."/>
            <person name="Meyers B.C."/>
            <person name="Michelmore R.W."/>
        </authorList>
    </citation>
    <scope>NUCLEOTIDE SEQUENCE [LARGE SCALE GENOMIC DNA]</scope>
    <source>
        <strain evidence="3">cv. Salinas</strain>
        <tissue evidence="2">Seedlings</tissue>
    </source>
</reference>
<feature type="compositionally biased region" description="Acidic residues" evidence="1">
    <location>
        <begin position="151"/>
        <end position="170"/>
    </location>
</feature>
<gene>
    <name evidence="2" type="ORF">LSAT_V11C200086230</name>
</gene>
<organism evidence="2 3">
    <name type="scientific">Lactuca sativa</name>
    <name type="common">Garden lettuce</name>
    <dbReference type="NCBI Taxonomy" id="4236"/>
    <lineage>
        <taxon>Eukaryota</taxon>
        <taxon>Viridiplantae</taxon>
        <taxon>Streptophyta</taxon>
        <taxon>Embryophyta</taxon>
        <taxon>Tracheophyta</taxon>
        <taxon>Spermatophyta</taxon>
        <taxon>Magnoliopsida</taxon>
        <taxon>eudicotyledons</taxon>
        <taxon>Gunneridae</taxon>
        <taxon>Pentapetalae</taxon>
        <taxon>asterids</taxon>
        <taxon>campanulids</taxon>
        <taxon>Asterales</taxon>
        <taxon>Asteraceae</taxon>
        <taxon>Cichorioideae</taxon>
        <taxon>Cichorieae</taxon>
        <taxon>Lactucinae</taxon>
        <taxon>Lactuca</taxon>
    </lineage>
</organism>
<protein>
    <submittedName>
        <fullName evidence="2">Uncharacterized protein</fullName>
    </submittedName>
</protein>
<evidence type="ECO:0000313" key="2">
    <source>
        <dbReference type="EMBL" id="KAJ0224026.1"/>
    </source>
</evidence>
<keyword evidence="3" id="KW-1185">Reference proteome</keyword>
<accession>A0A9R1WEW2</accession>
<feature type="region of interest" description="Disordered" evidence="1">
    <location>
        <begin position="147"/>
        <end position="170"/>
    </location>
</feature>
<comment type="caution">
    <text evidence="2">The sequence shown here is derived from an EMBL/GenBank/DDBJ whole genome shotgun (WGS) entry which is preliminary data.</text>
</comment>
<sequence length="170" mass="19870">MDEFGFQLTESHPVTHYSTRHNEKGTNSETREQTRRVATMQSLYGRFCLNPAYAIHRSGLLGPEVVALSDIDFASIDKNGCYEFIERFTGKKYEKLYYCQPNIHFPKDHFGNNNMQEWLEEHREEVIDNIMEEVIDDAGLIKEIEIGHLNEDEDEDENEDEDEDDLGLMM</sequence>
<evidence type="ECO:0000256" key="1">
    <source>
        <dbReference type="SAM" id="MobiDB-lite"/>
    </source>
</evidence>
<evidence type="ECO:0000313" key="3">
    <source>
        <dbReference type="Proteomes" id="UP000235145"/>
    </source>
</evidence>